<protein>
    <submittedName>
        <fullName evidence="1">Uncharacterized protein</fullName>
    </submittedName>
</protein>
<comment type="caution">
    <text evidence="1">The sequence shown here is derived from an EMBL/GenBank/DDBJ whole genome shotgun (WGS) entry which is preliminary data.</text>
</comment>
<proteinExistence type="predicted"/>
<reference evidence="1 2" key="1">
    <citation type="submission" date="2019-03" db="EMBL/GenBank/DDBJ databases">
        <title>Sequencing the genomes of 1000 actinobacteria strains.</title>
        <authorList>
            <person name="Klenk H.-P."/>
        </authorList>
    </citation>
    <scope>NUCLEOTIDE SEQUENCE [LARGE SCALE GENOMIC DNA]</scope>
    <source>
        <strain evidence="1 2">DSM 43805</strain>
    </source>
</reference>
<name>A0A4R6JXG6_9ACTN</name>
<keyword evidence="2" id="KW-1185">Reference proteome</keyword>
<organism evidence="1 2">
    <name type="scientific">Paractinoplanes brasiliensis</name>
    <dbReference type="NCBI Taxonomy" id="52695"/>
    <lineage>
        <taxon>Bacteria</taxon>
        <taxon>Bacillati</taxon>
        <taxon>Actinomycetota</taxon>
        <taxon>Actinomycetes</taxon>
        <taxon>Micromonosporales</taxon>
        <taxon>Micromonosporaceae</taxon>
        <taxon>Paractinoplanes</taxon>
    </lineage>
</organism>
<dbReference type="EMBL" id="SNWR01000001">
    <property type="protein sequence ID" value="TDO41503.1"/>
    <property type="molecule type" value="Genomic_DNA"/>
</dbReference>
<evidence type="ECO:0000313" key="1">
    <source>
        <dbReference type="EMBL" id="TDO41503.1"/>
    </source>
</evidence>
<accession>A0A4R6JXG6</accession>
<evidence type="ECO:0000313" key="2">
    <source>
        <dbReference type="Proteomes" id="UP000294901"/>
    </source>
</evidence>
<sequence length="218" mass="22907">MLVAGCESAATQPPEVAERVVAGPLQGRTGAILVVSKAASRVRVVLANIPGLLYRVTTPPGAGLIPEVTHRDGPVRVSLLPSGAAGPDEVTVVLNRGVRWDLRLPAGAGELRLDLSRGRLSRLTAGASGLIEVRLPRPYGNVPLIFTGGVGTLTVTAPRDVPLRLSLAQGARSALTPWTADEEIPPATTYAPAVWPTARDRYALRTRSTVGILAVRRN</sequence>
<dbReference type="Proteomes" id="UP000294901">
    <property type="component" value="Unassembled WGS sequence"/>
</dbReference>
<dbReference type="AlphaFoldDB" id="A0A4R6JXG6"/>
<gene>
    <name evidence="1" type="ORF">C8E87_5236</name>
</gene>